<evidence type="ECO:0000313" key="3">
    <source>
        <dbReference type="Proteomes" id="UP000075243"/>
    </source>
</evidence>
<protein>
    <submittedName>
        <fullName evidence="2">Retrovirus-related Pol polyprotein from transposon TNT 1-94</fullName>
    </submittedName>
</protein>
<feature type="region of interest" description="Disordered" evidence="1">
    <location>
        <begin position="218"/>
        <end position="285"/>
    </location>
</feature>
<accession>A0A151RXR5</accession>
<dbReference type="Proteomes" id="UP000075243">
    <property type="component" value="Unassembled WGS sequence"/>
</dbReference>
<keyword evidence="3" id="KW-1185">Reference proteome</keyword>
<dbReference type="PANTHER" id="PTHR47481:SF10">
    <property type="entry name" value="COPIA-LIKE POLYPROTEIN_RETROTRANSPOSON"/>
    <property type="match status" value="1"/>
</dbReference>
<feature type="compositionally biased region" description="Low complexity" evidence="1">
    <location>
        <begin position="265"/>
        <end position="285"/>
    </location>
</feature>
<evidence type="ECO:0000313" key="2">
    <source>
        <dbReference type="EMBL" id="KYP47345.1"/>
    </source>
</evidence>
<feature type="compositionally biased region" description="Polar residues" evidence="1">
    <location>
        <begin position="227"/>
        <end position="243"/>
    </location>
</feature>
<organism evidence="2 3">
    <name type="scientific">Cajanus cajan</name>
    <name type="common">Pigeon pea</name>
    <name type="synonym">Cajanus indicus</name>
    <dbReference type="NCBI Taxonomy" id="3821"/>
    <lineage>
        <taxon>Eukaryota</taxon>
        <taxon>Viridiplantae</taxon>
        <taxon>Streptophyta</taxon>
        <taxon>Embryophyta</taxon>
        <taxon>Tracheophyta</taxon>
        <taxon>Spermatophyta</taxon>
        <taxon>Magnoliopsida</taxon>
        <taxon>eudicotyledons</taxon>
        <taxon>Gunneridae</taxon>
        <taxon>Pentapetalae</taxon>
        <taxon>rosids</taxon>
        <taxon>fabids</taxon>
        <taxon>Fabales</taxon>
        <taxon>Fabaceae</taxon>
        <taxon>Papilionoideae</taxon>
        <taxon>50 kb inversion clade</taxon>
        <taxon>NPAAA clade</taxon>
        <taxon>indigoferoid/millettioid clade</taxon>
        <taxon>Phaseoleae</taxon>
        <taxon>Cajanus</taxon>
    </lineage>
</organism>
<dbReference type="Pfam" id="PF14223">
    <property type="entry name" value="Retrotran_gag_2"/>
    <property type="match status" value="1"/>
</dbReference>
<dbReference type="EMBL" id="KQ483530">
    <property type="protein sequence ID" value="KYP47345.1"/>
    <property type="molecule type" value="Genomic_DNA"/>
</dbReference>
<evidence type="ECO:0000256" key="1">
    <source>
        <dbReference type="SAM" id="MobiDB-lite"/>
    </source>
</evidence>
<proteinExistence type="predicted"/>
<dbReference type="PANTHER" id="PTHR47481">
    <property type="match status" value="1"/>
</dbReference>
<dbReference type="AlphaFoldDB" id="A0A151RXR5"/>
<gene>
    <name evidence="2" type="ORF">KK1_031028</name>
</gene>
<reference evidence="2" key="1">
    <citation type="journal article" date="2012" name="Nat. Biotechnol.">
        <title>Draft genome sequence of pigeonpea (Cajanus cajan), an orphan legume crop of resource-poor farmers.</title>
        <authorList>
            <person name="Varshney R.K."/>
            <person name="Chen W."/>
            <person name="Li Y."/>
            <person name="Bharti A.K."/>
            <person name="Saxena R.K."/>
            <person name="Schlueter J.A."/>
            <person name="Donoghue M.T."/>
            <person name="Azam S."/>
            <person name="Fan G."/>
            <person name="Whaley A.M."/>
            <person name="Farmer A.D."/>
            <person name="Sheridan J."/>
            <person name="Iwata A."/>
            <person name="Tuteja R."/>
            <person name="Penmetsa R.V."/>
            <person name="Wu W."/>
            <person name="Upadhyaya H.D."/>
            <person name="Yang S.P."/>
            <person name="Shah T."/>
            <person name="Saxena K.B."/>
            <person name="Michael T."/>
            <person name="McCombie W.R."/>
            <person name="Yang B."/>
            <person name="Zhang G."/>
            <person name="Yang H."/>
            <person name="Wang J."/>
            <person name="Spillane C."/>
            <person name="Cook D.R."/>
            <person name="May G.D."/>
            <person name="Xu X."/>
            <person name="Jackson S.A."/>
        </authorList>
    </citation>
    <scope>NUCLEOTIDE SEQUENCE [LARGE SCALE GENOMIC DNA]</scope>
</reference>
<name>A0A151RXR5_CAJCA</name>
<dbReference type="Gramene" id="C.cajan_33797.t">
    <property type="protein sequence ID" value="C.cajan_33797.t"/>
    <property type="gene ID" value="C.cajan_33797"/>
</dbReference>
<dbReference type="OMA" id="EMENGHY"/>
<sequence>MADQTKIHPALVVNNVKNFIPITLEMENGHYSSWVELFKIHCRAYQVIDHILQPPSKSTDTATEKVAEGDPALWSRLDAIVLQWIYGTISNDLLHTILQPDSTTQQAWEQLQNIFLDNKNSRAVYLENQFTHVHMDDYPNILAYCQELKMLADQLSNVNGLNENYDGVATFIQQTNPLPPFYEARSRLILEETRKAKQVAFAATNAGTALLTTNHSIDDASSVGRGPNSSPHPSFNHGNNGSKRGQNCGRGRNGGGRGRGRNNNHHNNGQQHGGPSQQRPWQHQQSQWISYPPWGHWGQQSWAAPPCPYPTSSWSSPPLARQPGILGNRPQQAFNAHGPPSQHTPTDINAAMQTLSLNVPDENWYMDTSATSHMSAS</sequence>